<sequence>MIKKLTNRTDLDKCCAQIELVERLITQPETFDIRKVLAELKTKKDLLMKHRSSDYATILKYFYPEKKIKVPEVKEDISLQEVKDGREMIKQANNALAEKEKELKTQALEKDEMEEIAINKALEIRKLKAKLKILQEVKLEEVKEEIPGE</sequence>
<protein>
    <submittedName>
        <fullName evidence="2">Uncharacterized protein</fullName>
    </submittedName>
</protein>
<evidence type="ECO:0000256" key="1">
    <source>
        <dbReference type="SAM" id="Coils"/>
    </source>
</evidence>
<reference evidence="2 3" key="1">
    <citation type="journal article" date="2022" name="Nat. Microbiol.">
        <title>Three families of Asgard archaeal viruses identified in metagenome-assembled genomes.</title>
        <authorList>
            <person name="Medvedeva S."/>
            <person name="Sun J."/>
            <person name="Yutin N."/>
            <person name="Koonin E.V."/>
            <person name="Nunoura T."/>
            <person name="Rinke C."/>
            <person name="Krupovic M."/>
        </authorList>
    </citation>
    <scope>NUCLEOTIDE SEQUENCE [LARGE SCALE GENOMIC DNA]</scope>
    <source>
        <strain evidence="2">VerdaV1</strain>
    </source>
</reference>
<keyword evidence="1" id="KW-0175">Coiled coil</keyword>
<evidence type="ECO:0000313" key="2">
    <source>
        <dbReference type="EMBL" id="BDI54857.1"/>
    </source>
</evidence>
<proteinExistence type="predicted"/>
<evidence type="ECO:0000313" key="3">
    <source>
        <dbReference type="Proteomes" id="UP001162252"/>
    </source>
</evidence>
<dbReference type="RefSeq" id="YP_010772453.1">
    <property type="nucleotide sequence ID" value="NC_074644.1"/>
</dbReference>
<name>A0AA35CNJ6_9CAUD</name>
<dbReference type="KEGG" id="vg:80402166"/>
<dbReference type="EMBL" id="LC711077">
    <property type="protein sequence ID" value="BDI54857.1"/>
    <property type="molecule type" value="Genomic_DNA"/>
</dbReference>
<feature type="coiled-coil region" evidence="1">
    <location>
        <begin position="82"/>
        <end position="144"/>
    </location>
</feature>
<dbReference type="Proteomes" id="UP001162252">
    <property type="component" value="Segment"/>
</dbReference>
<accession>A0AA35CNJ6</accession>
<dbReference type="GeneID" id="80402166"/>
<keyword evidence="3" id="KW-1185">Reference proteome</keyword>
<organism evidence="2 3">
    <name type="scientific">Lokiarchaeia virus VerdaV1</name>
    <dbReference type="NCBI Taxonomy" id="3070170"/>
    <lineage>
        <taxon>Viruses</taxon>
        <taxon>Duplodnaviria</taxon>
        <taxon>Heunggongvirae</taxon>
        <taxon>Uroviricota</taxon>
        <taxon>Caudoviricetes</taxon>
        <taxon>Verdandiviridae</taxon>
        <taxon>Dolusvirus</taxon>
        <taxon>Dolusvirus shimokitaense</taxon>
    </lineage>
</organism>